<dbReference type="PROSITE" id="PS00041">
    <property type="entry name" value="HTH_ARAC_FAMILY_1"/>
    <property type="match status" value="1"/>
</dbReference>
<evidence type="ECO:0000313" key="6">
    <source>
        <dbReference type="EMBL" id="NIA68135.1"/>
    </source>
</evidence>
<dbReference type="PANTHER" id="PTHR46796">
    <property type="entry name" value="HTH-TYPE TRANSCRIPTIONAL ACTIVATOR RHAS-RELATED"/>
    <property type="match status" value="1"/>
</dbReference>
<dbReference type="Gene3D" id="1.10.10.60">
    <property type="entry name" value="Homeodomain-like"/>
    <property type="match status" value="2"/>
</dbReference>
<gene>
    <name evidence="6" type="ORF">HBA54_05985</name>
</gene>
<dbReference type="InterPro" id="IPR018060">
    <property type="entry name" value="HTH_AraC"/>
</dbReference>
<dbReference type="Pfam" id="PF02311">
    <property type="entry name" value="AraC_binding"/>
    <property type="match status" value="1"/>
</dbReference>
<dbReference type="InterPro" id="IPR009057">
    <property type="entry name" value="Homeodomain-like_sf"/>
</dbReference>
<feature type="domain" description="HTH araC/xylS-type" evidence="5">
    <location>
        <begin position="187"/>
        <end position="284"/>
    </location>
</feature>
<dbReference type="EMBL" id="JAAQPH010000004">
    <property type="protein sequence ID" value="NIA68135.1"/>
    <property type="molecule type" value="Genomic_DNA"/>
</dbReference>
<dbReference type="SMART" id="SM00342">
    <property type="entry name" value="HTH_ARAC"/>
    <property type="match status" value="1"/>
</dbReference>
<sequence length="290" mass="32142">MGIDQQTAYARSGARPRDQVCFWRERRYDDLECLKARFYRHSYAPHTHDTFAIGVILGGAEAFRYRGARHIAPAGSVVAVNPDELHDGEPVGDAYAYRMFYPSVAVVQEIADEQTGRAAGFPAFREAVVRDPELAAGFIHLHTLLEYGAPKLAVDEAFTTAMTAAVERHSYADPDGRRLGRESKAVGRARHLIDDLYMQDLTLSDLAAEAGFSRFHLLRAFRREIGITPHAYLTGRRVAAAKGLLAGGLPLSEIAVDCGFYDQSHFSRAFKGWVGLTPGQYRRGTRWPAA</sequence>
<keyword evidence="2" id="KW-0238">DNA-binding</keyword>
<dbReference type="PANTHER" id="PTHR46796:SF2">
    <property type="entry name" value="TRANSCRIPTIONAL REGULATORY PROTEIN"/>
    <property type="match status" value="1"/>
</dbReference>
<keyword evidence="1" id="KW-0805">Transcription regulation</keyword>
<dbReference type="GO" id="GO:0043565">
    <property type="term" value="F:sequence-specific DNA binding"/>
    <property type="evidence" value="ECO:0007669"/>
    <property type="project" value="InterPro"/>
</dbReference>
<protein>
    <submittedName>
        <fullName evidence="6">AraC family transcriptional regulator</fullName>
    </submittedName>
</protein>
<dbReference type="InterPro" id="IPR020449">
    <property type="entry name" value="Tscrpt_reg_AraC-type_HTH"/>
</dbReference>
<accession>A0A967EX78</accession>
<proteinExistence type="predicted"/>
<dbReference type="Proteomes" id="UP000761264">
    <property type="component" value="Unassembled WGS sequence"/>
</dbReference>
<comment type="caution">
    <text evidence="6">The sequence shown here is derived from an EMBL/GenBank/DDBJ whole genome shotgun (WGS) entry which is preliminary data.</text>
</comment>
<dbReference type="SUPFAM" id="SSF46689">
    <property type="entry name" value="Homeodomain-like"/>
    <property type="match status" value="2"/>
</dbReference>
<evidence type="ECO:0000256" key="4">
    <source>
        <dbReference type="ARBA" id="ARBA00023163"/>
    </source>
</evidence>
<evidence type="ECO:0000259" key="5">
    <source>
        <dbReference type="PROSITE" id="PS01124"/>
    </source>
</evidence>
<dbReference type="PROSITE" id="PS01124">
    <property type="entry name" value="HTH_ARAC_FAMILY_2"/>
    <property type="match status" value="1"/>
</dbReference>
<dbReference type="RefSeq" id="WP_167222434.1">
    <property type="nucleotide sequence ID" value="NZ_JAAQPH010000004.1"/>
</dbReference>
<dbReference type="Pfam" id="PF12833">
    <property type="entry name" value="HTH_18"/>
    <property type="match status" value="1"/>
</dbReference>
<dbReference type="AlphaFoldDB" id="A0A967EX78"/>
<keyword evidence="4" id="KW-0804">Transcription</keyword>
<keyword evidence="7" id="KW-1185">Reference proteome</keyword>
<dbReference type="InterPro" id="IPR050204">
    <property type="entry name" value="AraC_XylS_family_regulators"/>
</dbReference>
<evidence type="ECO:0000256" key="2">
    <source>
        <dbReference type="ARBA" id="ARBA00023125"/>
    </source>
</evidence>
<dbReference type="SUPFAM" id="SSF51215">
    <property type="entry name" value="Regulatory protein AraC"/>
    <property type="match status" value="1"/>
</dbReference>
<dbReference type="GO" id="GO:0003700">
    <property type="term" value="F:DNA-binding transcription factor activity"/>
    <property type="evidence" value="ECO:0007669"/>
    <property type="project" value="InterPro"/>
</dbReference>
<evidence type="ECO:0000256" key="3">
    <source>
        <dbReference type="ARBA" id="ARBA00023159"/>
    </source>
</evidence>
<dbReference type="PRINTS" id="PR00032">
    <property type="entry name" value="HTHARAC"/>
</dbReference>
<evidence type="ECO:0000313" key="7">
    <source>
        <dbReference type="Proteomes" id="UP000761264"/>
    </source>
</evidence>
<organism evidence="6 7">
    <name type="scientific">Pelagibius litoralis</name>
    <dbReference type="NCBI Taxonomy" id="374515"/>
    <lineage>
        <taxon>Bacteria</taxon>
        <taxon>Pseudomonadati</taxon>
        <taxon>Pseudomonadota</taxon>
        <taxon>Alphaproteobacteria</taxon>
        <taxon>Rhodospirillales</taxon>
        <taxon>Rhodovibrionaceae</taxon>
        <taxon>Pelagibius</taxon>
    </lineage>
</organism>
<dbReference type="InterPro" id="IPR018062">
    <property type="entry name" value="HTH_AraC-typ_CS"/>
</dbReference>
<dbReference type="InterPro" id="IPR037923">
    <property type="entry name" value="HTH-like"/>
</dbReference>
<dbReference type="InterPro" id="IPR003313">
    <property type="entry name" value="AraC-bd"/>
</dbReference>
<name>A0A967EX78_9PROT</name>
<keyword evidence="3" id="KW-0010">Activator</keyword>
<evidence type="ECO:0000256" key="1">
    <source>
        <dbReference type="ARBA" id="ARBA00023015"/>
    </source>
</evidence>
<reference evidence="6" key="1">
    <citation type="submission" date="2020-03" db="EMBL/GenBank/DDBJ databases">
        <title>Genome of Pelagibius litoralis DSM 21314T.</title>
        <authorList>
            <person name="Wang G."/>
        </authorList>
    </citation>
    <scope>NUCLEOTIDE SEQUENCE</scope>
    <source>
        <strain evidence="6">DSM 21314</strain>
    </source>
</reference>